<dbReference type="EMBL" id="SNRW01002053">
    <property type="protein sequence ID" value="KAA6394073.1"/>
    <property type="molecule type" value="Genomic_DNA"/>
</dbReference>
<evidence type="ECO:0000313" key="1">
    <source>
        <dbReference type="EMBL" id="KAA6394073.1"/>
    </source>
</evidence>
<comment type="caution">
    <text evidence="1">The sequence shown here is derived from an EMBL/GenBank/DDBJ whole genome shotgun (WGS) entry which is preliminary data.</text>
</comment>
<gene>
    <name evidence="1" type="ORF">EZS28_010406</name>
</gene>
<proteinExistence type="predicted"/>
<reference evidence="1 2" key="1">
    <citation type="submission" date="2019-03" db="EMBL/GenBank/DDBJ databases">
        <title>Single cell metagenomics reveals metabolic interactions within the superorganism composed of flagellate Streblomastix strix and complex community of Bacteroidetes bacteria on its surface.</title>
        <authorList>
            <person name="Treitli S.C."/>
            <person name="Kolisko M."/>
            <person name="Husnik F."/>
            <person name="Keeling P."/>
            <person name="Hampl V."/>
        </authorList>
    </citation>
    <scope>NUCLEOTIDE SEQUENCE [LARGE SCALE GENOMIC DNA]</scope>
    <source>
        <strain evidence="1">ST1C</strain>
    </source>
</reference>
<name>A0A5J4WH95_9EUKA</name>
<accession>A0A5J4WH95</accession>
<evidence type="ECO:0000313" key="2">
    <source>
        <dbReference type="Proteomes" id="UP000324800"/>
    </source>
</evidence>
<dbReference type="AlphaFoldDB" id="A0A5J4WH95"/>
<dbReference type="Proteomes" id="UP000324800">
    <property type="component" value="Unassembled WGS sequence"/>
</dbReference>
<sequence>MGSFLKAGHASASVFEISLSLTNTLKSLQFASMLSASFPYGGGFKHVPCLRFPNSAIARQSQECFIFRFQISQIADSQGCAARRSTQAQQSI</sequence>
<protein>
    <submittedName>
        <fullName evidence="1">Uncharacterized protein</fullName>
    </submittedName>
</protein>
<organism evidence="1 2">
    <name type="scientific">Streblomastix strix</name>
    <dbReference type="NCBI Taxonomy" id="222440"/>
    <lineage>
        <taxon>Eukaryota</taxon>
        <taxon>Metamonada</taxon>
        <taxon>Preaxostyla</taxon>
        <taxon>Oxymonadida</taxon>
        <taxon>Streblomastigidae</taxon>
        <taxon>Streblomastix</taxon>
    </lineage>
</organism>